<accession>A0A437D0G2</accession>
<evidence type="ECO:0000313" key="1">
    <source>
        <dbReference type="EMBL" id="RVE68282.1"/>
    </source>
</evidence>
<proteinExistence type="predicted"/>
<dbReference type="EMBL" id="CM012445">
    <property type="protein sequence ID" value="RVE68282.1"/>
    <property type="molecule type" value="Genomic_DNA"/>
</dbReference>
<evidence type="ECO:0000313" key="2">
    <source>
        <dbReference type="Proteomes" id="UP000283210"/>
    </source>
</evidence>
<protein>
    <submittedName>
        <fullName evidence="1">Uncharacterized protein</fullName>
    </submittedName>
</protein>
<gene>
    <name evidence="1" type="ORF">OJAV_G00089320</name>
</gene>
<dbReference type="AlphaFoldDB" id="A0A437D0G2"/>
<sequence length="146" mass="16225">MAFEGFRGNTSGSYTVCTAAKKLKLFAFASKEMESPNKDGEIISNLLFPDVSCNFSLDPLIFKVDICNLLLNAMDEQLEKLQIQHPKKDAVSSKQDWNNQVNLEGGKSLSIDKNLGHPAFNETPMSCFDLMHSSVMKKKSGKIYPS</sequence>
<keyword evidence="2" id="KW-1185">Reference proteome</keyword>
<organism evidence="1 2">
    <name type="scientific">Oryzias javanicus</name>
    <name type="common">Javanese ricefish</name>
    <name type="synonym">Aplocheilus javanicus</name>
    <dbReference type="NCBI Taxonomy" id="123683"/>
    <lineage>
        <taxon>Eukaryota</taxon>
        <taxon>Metazoa</taxon>
        <taxon>Chordata</taxon>
        <taxon>Craniata</taxon>
        <taxon>Vertebrata</taxon>
        <taxon>Euteleostomi</taxon>
        <taxon>Actinopterygii</taxon>
        <taxon>Neopterygii</taxon>
        <taxon>Teleostei</taxon>
        <taxon>Neoteleostei</taxon>
        <taxon>Acanthomorphata</taxon>
        <taxon>Ovalentaria</taxon>
        <taxon>Atherinomorphae</taxon>
        <taxon>Beloniformes</taxon>
        <taxon>Adrianichthyidae</taxon>
        <taxon>Oryziinae</taxon>
        <taxon>Oryzias</taxon>
    </lineage>
</organism>
<reference evidence="1 2" key="1">
    <citation type="submission" date="2018-11" db="EMBL/GenBank/DDBJ databases">
        <authorList>
            <person name="Lopez-Roques C."/>
            <person name="Donnadieu C."/>
            <person name="Bouchez O."/>
            <person name="Klopp C."/>
            <person name="Cabau C."/>
            <person name="Zahm M."/>
        </authorList>
    </citation>
    <scope>NUCLEOTIDE SEQUENCE [LARGE SCALE GENOMIC DNA]</scope>
    <source>
        <strain evidence="1">RS831</strain>
        <tissue evidence="1">Whole body</tissue>
    </source>
</reference>
<dbReference type="Proteomes" id="UP000283210">
    <property type="component" value="Chromosome 9"/>
</dbReference>
<name>A0A437D0G2_ORYJA</name>
<reference evidence="1 2" key="2">
    <citation type="submission" date="2019-01" db="EMBL/GenBank/DDBJ databases">
        <title>A chromosome length genome reference of the Java medaka (oryzias javanicus).</title>
        <authorList>
            <person name="Herpin A."/>
            <person name="Takehana Y."/>
            <person name="Naruse K."/>
            <person name="Ansai S."/>
            <person name="Kawaguchi M."/>
        </authorList>
    </citation>
    <scope>NUCLEOTIDE SEQUENCE [LARGE SCALE GENOMIC DNA]</scope>
    <source>
        <strain evidence="1">RS831</strain>
        <tissue evidence="1">Whole body</tissue>
    </source>
</reference>